<keyword evidence="2" id="KW-1185">Reference proteome</keyword>
<evidence type="ECO:0000313" key="1">
    <source>
        <dbReference type="EMBL" id="KAJ8639873.1"/>
    </source>
</evidence>
<name>A0ACC2M384_PERAE</name>
<dbReference type="EMBL" id="CM056813">
    <property type="protein sequence ID" value="KAJ8639873.1"/>
    <property type="molecule type" value="Genomic_DNA"/>
</dbReference>
<proteinExistence type="predicted"/>
<organism evidence="1 2">
    <name type="scientific">Persea americana</name>
    <name type="common">Avocado</name>
    <dbReference type="NCBI Taxonomy" id="3435"/>
    <lineage>
        <taxon>Eukaryota</taxon>
        <taxon>Viridiplantae</taxon>
        <taxon>Streptophyta</taxon>
        <taxon>Embryophyta</taxon>
        <taxon>Tracheophyta</taxon>
        <taxon>Spermatophyta</taxon>
        <taxon>Magnoliopsida</taxon>
        <taxon>Magnoliidae</taxon>
        <taxon>Laurales</taxon>
        <taxon>Lauraceae</taxon>
        <taxon>Persea</taxon>
    </lineage>
</organism>
<protein>
    <submittedName>
        <fullName evidence="1">Uncharacterized protein</fullName>
    </submittedName>
</protein>
<comment type="caution">
    <text evidence="1">The sequence shown here is derived from an EMBL/GenBank/DDBJ whole genome shotgun (WGS) entry which is preliminary data.</text>
</comment>
<dbReference type="Proteomes" id="UP001234297">
    <property type="component" value="Chromosome 5"/>
</dbReference>
<gene>
    <name evidence="1" type="ORF">MRB53_016567</name>
</gene>
<evidence type="ECO:0000313" key="2">
    <source>
        <dbReference type="Proteomes" id="UP001234297"/>
    </source>
</evidence>
<accession>A0ACC2M384</accession>
<reference evidence="1 2" key="1">
    <citation type="journal article" date="2022" name="Hortic Res">
        <title>A haplotype resolved chromosomal level avocado genome allows analysis of novel avocado genes.</title>
        <authorList>
            <person name="Nath O."/>
            <person name="Fletcher S.J."/>
            <person name="Hayward A."/>
            <person name="Shaw L.M."/>
            <person name="Masouleh A.K."/>
            <person name="Furtado A."/>
            <person name="Henry R.J."/>
            <person name="Mitter N."/>
        </authorList>
    </citation>
    <scope>NUCLEOTIDE SEQUENCE [LARGE SCALE GENOMIC DNA]</scope>
    <source>
        <strain evidence="2">cv. Hass</strain>
    </source>
</reference>
<sequence>MSRHGWLAVKWCSVEWCSGNDDARCQERKRERDSGFSIERDFPKATMMDRTRIPCFWRKPPAPTNGSFKEENVLSNLIKSSQQQRYIPESPDRILDAPDLIDDYYLNLLEWSARNIVAIVLKNTMHLWNASGLARSS</sequence>